<evidence type="ECO:0000259" key="1">
    <source>
        <dbReference type="Pfam" id="PF08388"/>
    </source>
</evidence>
<gene>
    <name evidence="2" type="ORF">ACFY1D_15940</name>
</gene>
<comment type="caution">
    <text evidence="2">The sequence shown here is derived from an EMBL/GenBank/DDBJ whole genome shotgun (WGS) entry which is preliminary data.</text>
</comment>
<dbReference type="Proteomes" id="UP001602058">
    <property type="component" value="Unassembled WGS sequence"/>
</dbReference>
<reference evidence="2 3" key="1">
    <citation type="submission" date="2024-10" db="EMBL/GenBank/DDBJ databases">
        <title>The Natural Products Discovery Center: Release of the First 8490 Sequenced Strains for Exploring Actinobacteria Biosynthetic Diversity.</title>
        <authorList>
            <person name="Kalkreuter E."/>
            <person name="Kautsar S.A."/>
            <person name="Yang D."/>
            <person name="Bader C.D."/>
            <person name="Teijaro C.N."/>
            <person name="Fluegel L."/>
            <person name="Davis C.M."/>
            <person name="Simpson J.R."/>
            <person name="Lauterbach L."/>
            <person name="Steele A.D."/>
            <person name="Gui C."/>
            <person name="Meng S."/>
            <person name="Li G."/>
            <person name="Viehrig K."/>
            <person name="Ye F."/>
            <person name="Su P."/>
            <person name="Kiefer A.F."/>
            <person name="Nichols A."/>
            <person name="Cepeda A.J."/>
            <person name="Yan W."/>
            <person name="Fan B."/>
            <person name="Jiang Y."/>
            <person name="Adhikari A."/>
            <person name="Zheng C.-J."/>
            <person name="Schuster L."/>
            <person name="Cowan T.M."/>
            <person name="Smanski M.J."/>
            <person name="Chevrette M.G."/>
            <person name="De Carvalho L.P.S."/>
            <person name="Shen B."/>
        </authorList>
    </citation>
    <scope>NUCLEOTIDE SEQUENCE [LARGE SCALE GENOMIC DNA]</scope>
    <source>
        <strain evidence="2 3">NPDC001390</strain>
    </source>
</reference>
<evidence type="ECO:0000313" key="3">
    <source>
        <dbReference type="Proteomes" id="UP001602058"/>
    </source>
</evidence>
<protein>
    <submittedName>
        <fullName evidence="2">Group II intron maturase-specific domain-containing protein</fullName>
    </submittedName>
</protein>
<feature type="domain" description="Group II intron maturase-specific" evidence="1">
    <location>
        <begin position="21"/>
        <end position="99"/>
    </location>
</feature>
<accession>A0ABW6UHJ2</accession>
<keyword evidence="3" id="KW-1185">Reference proteome</keyword>
<dbReference type="EMBL" id="JBIAWJ010000007">
    <property type="protein sequence ID" value="MFF4522897.1"/>
    <property type="molecule type" value="Genomic_DNA"/>
</dbReference>
<proteinExistence type="predicted"/>
<dbReference type="InterPro" id="IPR013597">
    <property type="entry name" value="Mat_intron_G2"/>
</dbReference>
<dbReference type="Pfam" id="PF08388">
    <property type="entry name" value="GIIM"/>
    <property type="match status" value="1"/>
</dbReference>
<name>A0ABW6UHJ2_9ACTN</name>
<feature type="non-terminal residue" evidence="2">
    <location>
        <position position="1"/>
    </location>
</feature>
<sequence length="122" mass="14863">SWEKYGTVRFYLHRWPSKAAMKRLRDKVRERTDCRRSGWDIRDVIADLNPILRGWGNYFRTGNAAEKFQNADRYVAWRLRRLMVKKCGRNLRRGRQKEWTEEWFNGHGLYRLRGTIRYPKAA</sequence>
<organism evidence="2 3">
    <name type="scientific">Streptomyces bluensis</name>
    <dbReference type="NCBI Taxonomy" id="33897"/>
    <lineage>
        <taxon>Bacteria</taxon>
        <taxon>Bacillati</taxon>
        <taxon>Actinomycetota</taxon>
        <taxon>Actinomycetes</taxon>
        <taxon>Kitasatosporales</taxon>
        <taxon>Streptomycetaceae</taxon>
        <taxon>Streptomyces</taxon>
    </lineage>
</organism>
<evidence type="ECO:0000313" key="2">
    <source>
        <dbReference type="EMBL" id="MFF4522897.1"/>
    </source>
</evidence>
<dbReference type="RefSeq" id="WP_387886940.1">
    <property type="nucleotide sequence ID" value="NZ_JBIAWJ010000007.1"/>
</dbReference>